<keyword evidence="6 14" id="KW-0812">Transmembrane</keyword>
<evidence type="ECO:0000256" key="10">
    <source>
        <dbReference type="ARBA" id="ARBA00022840"/>
    </source>
</evidence>
<protein>
    <submittedName>
        <fullName evidence="18">Probable LRR receptor-like serine/threonine-protein kinase At3g47570 isoform X1</fullName>
    </submittedName>
</protein>
<keyword evidence="10 13" id="KW-0067">ATP-binding</keyword>
<keyword evidence="15" id="KW-0732">Signal</keyword>
<evidence type="ECO:0000256" key="12">
    <source>
        <dbReference type="ARBA" id="ARBA00023136"/>
    </source>
</evidence>
<keyword evidence="17" id="KW-1185">Reference proteome</keyword>
<dbReference type="SUPFAM" id="SSF52058">
    <property type="entry name" value="L domain-like"/>
    <property type="match status" value="2"/>
</dbReference>
<keyword evidence="11 14" id="KW-1133">Transmembrane helix</keyword>
<keyword evidence="8 13" id="KW-0547">Nucleotide-binding</keyword>
<feature type="binding site" evidence="13">
    <location>
        <position position="738"/>
    </location>
    <ligand>
        <name>ATP</name>
        <dbReference type="ChEBI" id="CHEBI:30616"/>
    </ligand>
</feature>
<dbReference type="Proteomes" id="UP000694864">
    <property type="component" value="Chromosome 9"/>
</dbReference>
<dbReference type="InterPro" id="IPR001245">
    <property type="entry name" value="Ser-Thr/Tyr_kinase_cat_dom"/>
</dbReference>
<comment type="similarity">
    <text evidence="2">Belongs to the protein kinase superfamily. Ser/Thr protein kinase family.</text>
</comment>
<evidence type="ECO:0000313" key="17">
    <source>
        <dbReference type="Proteomes" id="UP000694864"/>
    </source>
</evidence>
<gene>
    <name evidence="18" type="primary">LOC104711223</name>
</gene>
<evidence type="ECO:0000256" key="2">
    <source>
        <dbReference type="ARBA" id="ARBA00008684"/>
    </source>
</evidence>
<reference evidence="17" key="1">
    <citation type="journal article" date="2014" name="Nat. Commun.">
        <title>The emerging biofuel crop Camelina sativa retains a highly undifferentiated hexaploid genome structure.</title>
        <authorList>
            <person name="Kagale S."/>
            <person name="Koh C."/>
            <person name="Nixon J."/>
            <person name="Bollina V."/>
            <person name="Clarke W.E."/>
            <person name="Tuteja R."/>
            <person name="Spillane C."/>
            <person name="Robinson S.J."/>
            <person name="Links M.G."/>
            <person name="Clarke C."/>
            <person name="Higgins E.E."/>
            <person name="Huebert T."/>
            <person name="Sharpe A.G."/>
            <person name="Parkin I.A."/>
        </authorList>
    </citation>
    <scope>NUCLEOTIDE SEQUENCE [LARGE SCALE GENOMIC DNA]</scope>
    <source>
        <strain evidence="17">cv. DH55</strain>
    </source>
</reference>
<evidence type="ECO:0000256" key="9">
    <source>
        <dbReference type="ARBA" id="ARBA00022777"/>
    </source>
</evidence>
<keyword evidence="12 14" id="KW-0472">Membrane</keyword>
<proteinExistence type="inferred from homology"/>
<dbReference type="SMART" id="SM00365">
    <property type="entry name" value="LRR_SD22"/>
    <property type="match status" value="6"/>
</dbReference>
<reference evidence="18" key="2">
    <citation type="submission" date="2025-08" db="UniProtKB">
        <authorList>
            <consortium name="RefSeq"/>
        </authorList>
    </citation>
    <scope>IDENTIFICATION</scope>
    <source>
        <tissue evidence="18">Leaf</tissue>
    </source>
</reference>
<feature type="signal peptide" evidence="15">
    <location>
        <begin position="1"/>
        <end position="22"/>
    </location>
</feature>
<dbReference type="InterPro" id="IPR032675">
    <property type="entry name" value="LRR_dom_sf"/>
</dbReference>
<keyword evidence="4" id="KW-0433">Leucine-rich repeat</keyword>
<evidence type="ECO:0000256" key="1">
    <source>
        <dbReference type="ARBA" id="ARBA00004370"/>
    </source>
</evidence>
<dbReference type="InterPro" id="IPR013210">
    <property type="entry name" value="LRR_N_plant-typ"/>
</dbReference>
<dbReference type="InterPro" id="IPR051809">
    <property type="entry name" value="Plant_receptor-like_S/T_kinase"/>
</dbReference>
<keyword evidence="9" id="KW-0418">Kinase</keyword>
<dbReference type="Pfam" id="PF08263">
    <property type="entry name" value="LRRNT_2"/>
    <property type="match status" value="1"/>
</dbReference>
<feature type="transmembrane region" description="Helical" evidence="14">
    <location>
        <begin position="649"/>
        <end position="673"/>
    </location>
</feature>
<evidence type="ECO:0000256" key="11">
    <source>
        <dbReference type="ARBA" id="ARBA00022989"/>
    </source>
</evidence>
<dbReference type="SMART" id="SM00220">
    <property type="entry name" value="S_TKc"/>
    <property type="match status" value="1"/>
</dbReference>
<keyword evidence="7" id="KW-0677">Repeat</keyword>
<evidence type="ECO:0000256" key="3">
    <source>
        <dbReference type="ARBA" id="ARBA00022527"/>
    </source>
</evidence>
<dbReference type="PROSITE" id="PS50011">
    <property type="entry name" value="PROTEIN_KINASE_DOM"/>
    <property type="match status" value="1"/>
</dbReference>
<dbReference type="SMART" id="SM00369">
    <property type="entry name" value="LRR_TYP"/>
    <property type="match status" value="8"/>
</dbReference>
<comment type="subcellular location">
    <subcellularLocation>
        <location evidence="1">Membrane</location>
    </subcellularLocation>
</comment>
<evidence type="ECO:0000256" key="4">
    <source>
        <dbReference type="ARBA" id="ARBA00022614"/>
    </source>
</evidence>
<dbReference type="InterPro" id="IPR017441">
    <property type="entry name" value="Protein_kinase_ATP_BS"/>
</dbReference>
<dbReference type="Pfam" id="PF13855">
    <property type="entry name" value="LRR_8"/>
    <property type="match status" value="1"/>
</dbReference>
<dbReference type="InterPro" id="IPR008271">
    <property type="entry name" value="Ser/Thr_kinase_AS"/>
</dbReference>
<sequence>MRSMRLFVLLAFNALMLLETHGFTITDETDRRALLEFKSHVSDDKRALLSSWNHSFPLCNWTGVRCGRKHKRVTRLELGGLQLGGVISPSIGNLSFLTTLDLSENSFGGTIPQEVGNLFRLEYLDMSKNFLGGGIPIDLYNCSRLCYLGLSSNNIGEGISSEIGSLTKLGHLDLYENNLKGKVPASLGNLTSLQRLLLPQNNLEGEIPSDVAKLTQVYSLHIFGNNFSGVFPPAFYNLSSLELLGISFNQFSGRLRPDFGILLPNLESFIMGSNFLTGAIPTTLSNISTLEKLEVNDNSFTGSIPTFGGTPNLRLLNLKTNFLGNYSSSGYLDFLTSLTNCTQLEELWIGQNRLGGDFPISITNLSTKLFSLGLQSNHFSGRIPHDIGNLISLRTLLLHENLLIGPLPASLGKLLELRFLSLFSNRLSREIPAFIGNMTLLETLDLANNNFEGNVPPSLGRCTNLLHLYVESNNMLNGTIPLEILHIQGLIHLNLSDNSLIGSLPEDIGQLQNLGALSLGNNKLSGKLPQSLGKCLTLENLNLEGNSFDGDIPDIKGLVGVKEIDLSNNNLSGSIPDYFANFSKLEYLNLSFNNFEGKVPVEGIFQNTTIVSISGNNELCGGIKGFQLKSCLPQASPVETKLSSRLKKVVIGVSICIILLLVLFIASVSLIWFRKRKKNKQTNNPTPSSLEVFHDKISYGDLRNATNGFSTSNMVGSGSFGTVFKAFLPTEEKVVAVKVLNMQRRGAMKSFMAECESLKDIRHRNLVKLLTACASIDFQGNEFRALIYEFMPNGSLDMWLHPKEVEEISRPSRTLTLLERLNIAIDVASVLDYLHVHSHEPIAHCDLKPSNVLLDDDLTAHVSDFGLARLLLKFDQGSFFNQLSSAGVRGTIGYAAPEYGTGGQPSIYGDVYSFGVLLLEMFTGKRPTNELFGGNFTLHKYTKSALPERVLEIADEWILHIGLRVGFPIAECLTLVFEVGLRCCEESPMNRLATSEAVKELISIKEKFFKTKRTSAR</sequence>
<evidence type="ECO:0000259" key="16">
    <source>
        <dbReference type="PROSITE" id="PS50011"/>
    </source>
</evidence>
<dbReference type="GeneID" id="104711223"/>
<dbReference type="SUPFAM" id="SSF56112">
    <property type="entry name" value="Protein kinase-like (PK-like)"/>
    <property type="match status" value="1"/>
</dbReference>
<evidence type="ECO:0000256" key="14">
    <source>
        <dbReference type="SAM" id="Phobius"/>
    </source>
</evidence>
<dbReference type="PANTHER" id="PTHR27008">
    <property type="entry name" value="OS04G0122200 PROTEIN"/>
    <property type="match status" value="1"/>
</dbReference>
<evidence type="ECO:0000256" key="5">
    <source>
        <dbReference type="ARBA" id="ARBA00022679"/>
    </source>
</evidence>
<name>A0ABM0TGS4_CAMSA</name>
<dbReference type="InterPro" id="IPR011009">
    <property type="entry name" value="Kinase-like_dom_sf"/>
</dbReference>
<evidence type="ECO:0000256" key="8">
    <source>
        <dbReference type="ARBA" id="ARBA00022741"/>
    </source>
</evidence>
<dbReference type="Pfam" id="PF07714">
    <property type="entry name" value="PK_Tyr_Ser-Thr"/>
    <property type="match status" value="1"/>
</dbReference>
<evidence type="ECO:0000256" key="13">
    <source>
        <dbReference type="PROSITE-ProRule" id="PRU10141"/>
    </source>
</evidence>
<evidence type="ECO:0000256" key="7">
    <source>
        <dbReference type="ARBA" id="ARBA00022737"/>
    </source>
</evidence>
<evidence type="ECO:0000256" key="6">
    <source>
        <dbReference type="ARBA" id="ARBA00022692"/>
    </source>
</evidence>
<organism evidence="17 18">
    <name type="scientific">Camelina sativa</name>
    <name type="common">False flax</name>
    <name type="synonym">Myagrum sativum</name>
    <dbReference type="NCBI Taxonomy" id="90675"/>
    <lineage>
        <taxon>Eukaryota</taxon>
        <taxon>Viridiplantae</taxon>
        <taxon>Streptophyta</taxon>
        <taxon>Embryophyta</taxon>
        <taxon>Tracheophyta</taxon>
        <taxon>Spermatophyta</taxon>
        <taxon>Magnoliopsida</taxon>
        <taxon>eudicotyledons</taxon>
        <taxon>Gunneridae</taxon>
        <taxon>Pentapetalae</taxon>
        <taxon>rosids</taxon>
        <taxon>malvids</taxon>
        <taxon>Brassicales</taxon>
        <taxon>Brassicaceae</taxon>
        <taxon>Camelineae</taxon>
        <taxon>Camelina</taxon>
    </lineage>
</organism>
<feature type="domain" description="Protein kinase" evidence="16">
    <location>
        <begin position="709"/>
        <end position="1009"/>
    </location>
</feature>
<keyword evidence="5" id="KW-0808">Transferase</keyword>
<dbReference type="PROSITE" id="PS00107">
    <property type="entry name" value="PROTEIN_KINASE_ATP"/>
    <property type="match status" value="1"/>
</dbReference>
<dbReference type="PANTHER" id="PTHR27008:SF526">
    <property type="entry name" value="GENOME ASSEMBLY, CHROMOSOME: A10"/>
    <property type="match status" value="1"/>
</dbReference>
<dbReference type="Gene3D" id="3.30.200.20">
    <property type="entry name" value="Phosphorylase Kinase, domain 1"/>
    <property type="match status" value="1"/>
</dbReference>
<evidence type="ECO:0000256" key="15">
    <source>
        <dbReference type="SAM" id="SignalP"/>
    </source>
</evidence>
<evidence type="ECO:0000313" key="18">
    <source>
        <dbReference type="RefSeq" id="XP_010426203.1"/>
    </source>
</evidence>
<keyword evidence="3" id="KW-0723">Serine/threonine-protein kinase</keyword>
<dbReference type="InterPro" id="IPR003591">
    <property type="entry name" value="Leu-rich_rpt_typical-subtyp"/>
</dbReference>
<dbReference type="Pfam" id="PF00560">
    <property type="entry name" value="LRR_1"/>
    <property type="match status" value="6"/>
</dbReference>
<dbReference type="RefSeq" id="XP_010426203.1">
    <property type="nucleotide sequence ID" value="XM_010427901.1"/>
</dbReference>
<dbReference type="PROSITE" id="PS00108">
    <property type="entry name" value="PROTEIN_KINASE_ST"/>
    <property type="match status" value="1"/>
</dbReference>
<dbReference type="Gene3D" id="3.80.10.10">
    <property type="entry name" value="Ribonuclease Inhibitor"/>
    <property type="match status" value="2"/>
</dbReference>
<accession>A0ABM0TGS4</accession>
<feature type="chain" id="PRO_5045704019" evidence="15">
    <location>
        <begin position="23"/>
        <end position="1017"/>
    </location>
</feature>
<dbReference type="InterPro" id="IPR000719">
    <property type="entry name" value="Prot_kinase_dom"/>
</dbReference>
<dbReference type="InterPro" id="IPR001611">
    <property type="entry name" value="Leu-rich_rpt"/>
</dbReference>
<dbReference type="Gene3D" id="1.10.510.10">
    <property type="entry name" value="Transferase(Phosphotransferase) domain 1"/>
    <property type="match status" value="1"/>
</dbReference>